<dbReference type="PANTHER" id="PTHR30606:SF10">
    <property type="entry name" value="PHOSPHATIDYLINOSITOL MANNOSIDE ACYLTRANSFERASE"/>
    <property type="match status" value="1"/>
</dbReference>
<dbReference type="Pfam" id="PF03279">
    <property type="entry name" value="Lip_A_acyltrans"/>
    <property type="match status" value="1"/>
</dbReference>
<gene>
    <name evidence="7" type="ORF">GCM10022197_02440</name>
</gene>
<evidence type="ECO:0000256" key="6">
    <source>
        <dbReference type="ARBA" id="ARBA00023315"/>
    </source>
</evidence>
<evidence type="ECO:0000256" key="3">
    <source>
        <dbReference type="ARBA" id="ARBA00022519"/>
    </source>
</evidence>
<keyword evidence="4" id="KW-0808">Transferase</keyword>
<evidence type="ECO:0000313" key="8">
    <source>
        <dbReference type="Proteomes" id="UP001500767"/>
    </source>
</evidence>
<sequence>MHRMASPSDRVRRRRPDRARVVREAFRLGWRYGGRVPQPVVRAVAALAARVVVARDDVHVRRLRENLTAVAGRPADARLLRLGIASYVRTFWEVLALPRWSPAEVVDRVELVNGAVVHDAFATTGAVIALPHSGNWDLAGAWACLTGMPVTSVAEQLGTEEFAAFLAFREGLGMEILSHRAPALVDTLVEHVVRGRLVCLMADRNFSGRGVEVDFAGHRVTMPAGPAQVARRSGAALIPTVAHYGGEPLRRGAPMRLVIGPVVPAQPGDDGLAAMVQACADFFASVLHEHPEDWHLLQPFFDLPTSTQVSAR</sequence>
<keyword evidence="8" id="KW-1185">Reference proteome</keyword>
<name>A0ABP6WFJ5_9ACTN</name>
<evidence type="ECO:0000256" key="5">
    <source>
        <dbReference type="ARBA" id="ARBA00023136"/>
    </source>
</evidence>
<keyword evidence="5" id="KW-0472">Membrane</keyword>
<keyword evidence="2" id="KW-1003">Cell membrane</keyword>
<evidence type="ECO:0000256" key="4">
    <source>
        <dbReference type="ARBA" id="ARBA00022679"/>
    </source>
</evidence>
<proteinExistence type="predicted"/>
<dbReference type="NCBIfam" id="NF005919">
    <property type="entry name" value="PRK07920.1"/>
    <property type="match status" value="1"/>
</dbReference>
<dbReference type="PANTHER" id="PTHR30606">
    <property type="entry name" value="LIPID A BIOSYNTHESIS LAUROYL ACYLTRANSFERASE"/>
    <property type="match status" value="1"/>
</dbReference>
<keyword evidence="6 7" id="KW-0012">Acyltransferase</keyword>
<dbReference type="CDD" id="cd07984">
    <property type="entry name" value="LPLAT_LABLAT-like"/>
    <property type="match status" value="1"/>
</dbReference>
<protein>
    <submittedName>
        <fullName evidence="7">Phosphatidylinositol mannoside acyltransferase</fullName>
    </submittedName>
</protein>
<evidence type="ECO:0000256" key="1">
    <source>
        <dbReference type="ARBA" id="ARBA00004533"/>
    </source>
</evidence>
<accession>A0ABP6WFJ5</accession>
<dbReference type="GO" id="GO:0016746">
    <property type="term" value="F:acyltransferase activity"/>
    <property type="evidence" value="ECO:0007669"/>
    <property type="project" value="UniProtKB-KW"/>
</dbReference>
<organism evidence="7 8">
    <name type="scientific">Microlunatus spumicola</name>
    <dbReference type="NCBI Taxonomy" id="81499"/>
    <lineage>
        <taxon>Bacteria</taxon>
        <taxon>Bacillati</taxon>
        <taxon>Actinomycetota</taxon>
        <taxon>Actinomycetes</taxon>
        <taxon>Propionibacteriales</taxon>
        <taxon>Propionibacteriaceae</taxon>
        <taxon>Microlunatus</taxon>
    </lineage>
</organism>
<evidence type="ECO:0000313" key="7">
    <source>
        <dbReference type="EMBL" id="GAA3551049.1"/>
    </source>
</evidence>
<reference evidence="8" key="1">
    <citation type="journal article" date="2019" name="Int. J. Syst. Evol. Microbiol.">
        <title>The Global Catalogue of Microorganisms (GCM) 10K type strain sequencing project: providing services to taxonomists for standard genome sequencing and annotation.</title>
        <authorList>
            <consortium name="The Broad Institute Genomics Platform"/>
            <consortium name="The Broad Institute Genome Sequencing Center for Infectious Disease"/>
            <person name="Wu L."/>
            <person name="Ma J."/>
        </authorList>
    </citation>
    <scope>NUCLEOTIDE SEQUENCE [LARGE SCALE GENOMIC DNA]</scope>
    <source>
        <strain evidence="8">JCM 16540</strain>
    </source>
</reference>
<dbReference type="InterPro" id="IPR004960">
    <property type="entry name" value="LipA_acyltrans"/>
</dbReference>
<dbReference type="Proteomes" id="UP001500767">
    <property type="component" value="Unassembled WGS sequence"/>
</dbReference>
<comment type="subcellular location">
    <subcellularLocation>
        <location evidence="1">Cell inner membrane</location>
    </subcellularLocation>
</comment>
<evidence type="ECO:0000256" key="2">
    <source>
        <dbReference type="ARBA" id="ARBA00022475"/>
    </source>
</evidence>
<keyword evidence="3" id="KW-0997">Cell inner membrane</keyword>
<comment type="caution">
    <text evidence="7">The sequence shown here is derived from an EMBL/GenBank/DDBJ whole genome shotgun (WGS) entry which is preliminary data.</text>
</comment>
<dbReference type="EMBL" id="BAAAYR010000001">
    <property type="protein sequence ID" value="GAA3551049.1"/>
    <property type="molecule type" value="Genomic_DNA"/>
</dbReference>